<name>A0A9X6NBC1_HYPEX</name>
<evidence type="ECO:0000313" key="2">
    <source>
        <dbReference type="EMBL" id="OWA50279.1"/>
    </source>
</evidence>
<dbReference type="GO" id="GO:0008255">
    <property type="term" value="F:ecdysis-triggering hormone activity"/>
    <property type="evidence" value="ECO:0007669"/>
    <property type="project" value="InterPro"/>
</dbReference>
<feature type="signal peptide" evidence="1">
    <location>
        <begin position="1"/>
        <end position="23"/>
    </location>
</feature>
<proteinExistence type="predicted"/>
<organism evidence="2 3">
    <name type="scientific">Hypsibius exemplaris</name>
    <name type="common">Freshwater tardigrade</name>
    <dbReference type="NCBI Taxonomy" id="2072580"/>
    <lineage>
        <taxon>Eukaryota</taxon>
        <taxon>Metazoa</taxon>
        <taxon>Ecdysozoa</taxon>
        <taxon>Tardigrada</taxon>
        <taxon>Eutardigrada</taxon>
        <taxon>Parachela</taxon>
        <taxon>Hypsibioidea</taxon>
        <taxon>Hypsibiidae</taxon>
        <taxon>Hypsibius</taxon>
    </lineage>
</organism>
<dbReference type="Proteomes" id="UP000192578">
    <property type="component" value="Unassembled WGS sequence"/>
</dbReference>
<dbReference type="InterPro" id="IPR006825">
    <property type="entry name" value="Eclosion"/>
</dbReference>
<dbReference type="OrthoDB" id="6432957at2759"/>
<dbReference type="GO" id="GO:0007218">
    <property type="term" value="P:neuropeptide signaling pathway"/>
    <property type="evidence" value="ECO:0007669"/>
    <property type="project" value="InterPro"/>
</dbReference>
<keyword evidence="3" id="KW-1185">Reference proteome</keyword>
<dbReference type="AlphaFoldDB" id="A0A9X6NBC1"/>
<evidence type="ECO:0000256" key="1">
    <source>
        <dbReference type="SAM" id="SignalP"/>
    </source>
</evidence>
<dbReference type="Pfam" id="PF04736">
    <property type="entry name" value="Eclosion"/>
    <property type="match status" value="1"/>
</dbReference>
<accession>A0A9X6NBC1</accession>
<gene>
    <name evidence="2" type="ORF">BV898_14801</name>
</gene>
<evidence type="ECO:0008006" key="4">
    <source>
        <dbReference type="Google" id="ProtNLM"/>
    </source>
</evidence>
<reference evidence="3" key="1">
    <citation type="submission" date="2017-01" db="EMBL/GenBank/DDBJ databases">
        <title>Comparative genomics of anhydrobiosis in the tardigrade Hypsibius dujardini.</title>
        <authorList>
            <person name="Yoshida Y."/>
            <person name="Koutsovoulos G."/>
            <person name="Laetsch D."/>
            <person name="Stevens L."/>
            <person name="Kumar S."/>
            <person name="Horikawa D."/>
            <person name="Ishino K."/>
            <person name="Komine S."/>
            <person name="Tomita M."/>
            <person name="Blaxter M."/>
            <person name="Arakawa K."/>
        </authorList>
    </citation>
    <scope>NUCLEOTIDE SEQUENCE [LARGE SCALE GENOMIC DNA]</scope>
    <source>
        <strain evidence="3">Z151</strain>
    </source>
</reference>
<evidence type="ECO:0000313" key="3">
    <source>
        <dbReference type="Proteomes" id="UP000192578"/>
    </source>
</evidence>
<protein>
    <recommendedName>
        <fullName evidence="4">Eclosion hormone</fullName>
    </recommendedName>
</protein>
<sequence>MKFALQLAFYGGCLISLFALAEARSTAVSGPRAKRPTMMARCIVNCAQCHDIIGFAFDHIRCSRDCIQRKDGVMPDCANPSTIRNYLNFNAMQVLAPSGKSIASQRDRLTSFNV</sequence>
<dbReference type="EMBL" id="MTYJ01000187">
    <property type="protein sequence ID" value="OWA50279.1"/>
    <property type="molecule type" value="Genomic_DNA"/>
</dbReference>
<keyword evidence="1" id="KW-0732">Signal</keyword>
<feature type="chain" id="PRO_5040893922" description="Eclosion hormone" evidence="1">
    <location>
        <begin position="24"/>
        <end position="114"/>
    </location>
</feature>
<comment type="caution">
    <text evidence="2">The sequence shown here is derived from an EMBL/GenBank/DDBJ whole genome shotgun (WGS) entry which is preliminary data.</text>
</comment>